<dbReference type="EMBL" id="JAQLXW010000014">
    <property type="protein sequence ID" value="MDB8004375.1"/>
    <property type="molecule type" value="Genomic_DNA"/>
</dbReference>
<evidence type="ECO:0000313" key="1">
    <source>
        <dbReference type="EMBL" id="MDB8004375.1"/>
    </source>
</evidence>
<sequence>MSKALLPKYEYTDNIRHGFSNFISNTKNKLFILAIGSCVIASKEGYYTAVLKYNDKVSVLNNQVITNSANVCILTGIMAAIDKIKKPTDVYIVVSTPLGFATKNSPNRVLCLQVQQALLEKNCHAELIELTGQGTELSDYICKISNSQ</sequence>
<reference evidence="1" key="1">
    <citation type="submission" date="2023-01" db="EMBL/GenBank/DDBJ databases">
        <title>Human gut microbiome strain richness.</title>
        <authorList>
            <person name="Chen-Liaw A."/>
        </authorList>
    </citation>
    <scope>NUCLEOTIDE SEQUENCE</scope>
    <source>
        <strain evidence="1">1001283st1_G1_1001283B150217_161031</strain>
    </source>
</reference>
<dbReference type="Proteomes" id="UP001210809">
    <property type="component" value="Unassembled WGS sequence"/>
</dbReference>
<name>A0AAW6D6M1_9FIRM</name>
<protein>
    <submittedName>
        <fullName evidence="1">Uncharacterized protein</fullName>
    </submittedName>
</protein>
<comment type="caution">
    <text evidence="1">The sequence shown here is derived from an EMBL/GenBank/DDBJ whole genome shotgun (WGS) entry which is preliminary data.</text>
</comment>
<accession>A0AAW6D6M1</accession>
<dbReference type="AlphaFoldDB" id="A0AAW6D6M1"/>
<organism evidence="1 2">
    <name type="scientific">[Eubacterium] siraeum</name>
    <dbReference type="NCBI Taxonomy" id="39492"/>
    <lineage>
        <taxon>Bacteria</taxon>
        <taxon>Bacillati</taxon>
        <taxon>Bacillota</taxon>
        <taxon>Clostridia</taxon>
        <taxon>Eubacteriales</taxon>
        <taxon>Oscillospiraceae</taxon>
        <taxon>Oscillospiraceae incertae sedis</taxon>
    </lineage>
</organism>
<proteinExistence type="predicted"/>
<evidence type="ECO:0000313" key="2">
    <source>
        <dbReference type="Proteomes" id="UP001210809"/>
    </source>
</evidence>
<gene>
    <name evidence="1" type="ORF">PNE09_09910</name>
</gene>